<reference evidence="3 4" key="1">
    <citation type="journal article" date="2016" name="Mol. Biol. Evol.">
        <title>Comparative Genomics of Early-Diverging Mushroom-Forming Fungi Provides Insights into the Origins of Lignocellulose Decay Capabilities.</title>
        <authorList>
            <person name="Nagy L.G."/>
            <person name="Riley R."/>
            <person name="Tritt A."/>
            <person name="Adam C."/>
            <person name="Daum C."/>
            <person name="Floudas D."/>
            <person name="Sun H."/>
            <person name="Yadav J.S."/>
            <person name="Pangilinan J."/>
            <person name="Larsson K.H."/>
            <person name="Matsuura K."/>
            <person name="Barry K."/>
            <person name="Labutti K."/>
            <person name="Kuo R."/>
            <person name="Ohm R.A."/>
            <person name="Bhattacharya S.S."/>
            <person name="Shirouzu T."/>
            <person name="Yoshinaga Y."/>
            <person name="Martin F.M."/>
            <person name="Grigoriev I.V."/>
            <person name="Hibbett D.S."/>
        </authorList>
    </citation>
    <scope>NUCLEOTIDE SEQUENCE [LARGE SCALE GENOMIC DNA]</scope>
    <source>
        <strain evidence="3 4">HHB9708</strain>
    </source>
</reference>
<feature type="region of interest" description="Disordered" evidence="1">
    <location>
        <begin position="25"/>
        <end position="71"/>
    </location>
</feature>
<keyword evidence="2" id="KW-0472">Membrane</keyword>
<evidence type="ECO:0000313" key="4">
    <source>
        <dbReference type="Proteomes" id="UP000076722"/>
    </source>
</evidence>
<dbReference type="EMBL" id="KV419396">
    <property type="protein sequence ID" value="KZS98101.1"/>
    <property type="molecule type" value="Genomic_DNA"/>
</dbReference>
<dbReference type="AlphaFoldDB" id="A0A164ZUS2"/>
<evidence type="ECO:0000256" key="2">
    <source>
        <dbReference type="SAM" id="Phobius"/>
    </source>
</evidence>
<dbReference type="Proteomes" id="UP000076722">
    <property type="component" value="Unassembled WGS sequence"/>
</dbReference>
<dbReference type="OrthoDB" id="2964597at2759"/>
<feature type="transmembrane region" description="Helical" evidence="2">
    <location>
        <begin position="269"/>
        <end position="289"/>
    </location>
</feature>
<keyword evidence="4" id="KW-1185">Reference proteome</keyword>
<organism evidence="3 4">
    <name type="scientific">Sistotremastrum niveocremeum HHB9708</name>
    <dbReference type="NCBI Taxonomy" id="1314777"/>
    <lineage>
        <taxon>Eukaryota</taxon>
        <taxon>Fungi</taxon>
        <taxon>Dikarya</taxon>
        <taxon>Basidiomycota</taxon>
        <taxon>Agaricomycotina</taxon>
        <taxon>Agaricomycetes</taxon>
        <taxon>Sistotremastrales</taxon>
        <taxon>Sistotremastraceae</taxon>
        <taxon>Sertulicium</taxon>
        <taxon>Sertulicium niveocremeum</taxon>
    </lineage>
</organism>
<feature type="compositionally biased region" description="Polar residues" evidence="1">
    <location>
        <begin position="53"/>
        <end position="64"/>
    </location>
</feature>
<evidence type="ECO:0000313" key="3">
    <source>
        <dbReference type="EMBL" id="KZS98101.1"/>
    </source>
</evidence>
<feature type="transmembrane region" description="Helical" evidence="2">
    <location>
        <begin position="239"/>
        <end position="257"/>
    </location>
</feature>
<protein>
    <submittedName>
        <fullName evidence="3">Uncharacterized protein</fullName>
    </submittedName>
</protein>
<evidence type="ECO:0000256" key="1">
    <source>
        <dbReference type="SAM" id="MobiDB-lite"/>
    </source>
</evidence>
<gene>
    <name evidence="3" type="ORF">SISNIDRAFT_493280</name>
</gene>
<name>A0A164ZUS2_9AGAM</name>
<feature type="region of interest" description="Disordered" evidence="1">
    <location>
        <begin position="101"/>
        <end position="125"/>
    </location>
</feature>
<keyword evidence="2" id="KW-1133">Transmembrane helix</keyword>
<keyword evidence="2" id="KW-0812">Transmembrane</keyword>
<accession>A0A164ZUS2</accession>
<proteinExistence type="predicted"/>
<sequence length="322" mass="37035">MSHELKRDRSFLKRLRTSTMSFVANSSSYMRSPQLDTPPSSTEIPEKPRFESSCGSDSMQLQTPPMSPLEWQDVTTFPTGCDPTRYYETMDDLEDKRNIVEKGKTPESPVTFNQPPYDSPDSFDRSESALHDVDGADASEWYGLERTLELSRRDRRGSVDDEESIGEFSKSRESWAAIHGAYIPAGLEEQHYREWRKWHRIVDHHMRLRKNEAQILASKMERKAWLASLRADPQRNRNFIVRVFLTQIISLVMTVAVQSRPSSSLNHAVIDPMVEVLLGLTGLQLICFIERNSTPSNRLTLQPLFTTRRYSLPYMNTVSVSL</sequence>
<feature type="compositionally biased region" description="Polar residues" evidence="1">
    <location>
        <begin position="25"/>
        <end position="43"/>
    </location>
</feature>